<dbReference type="Proteomes" id="UP000600946">
    <property type="component" value="Unassembled WGS sequence"/>
</dbReference>
<proteinExistence type="predicted"/>
<evidence type="ECO:0000313" key="5">
    <source>
        <dbReference type="Proteomes" id="UP000600946"/>
    </source>
</evidence>
<feature type="compositionally biased region" description="Low complexity" evidence="3">
    <location>
        <begin position="135"/>
        <end position="157"/>
    </location>
</feature>
<comment type="subcellular location">
    <subcellularLocation>
        <location evidence="1">Membrane</location>
    </subcellularLocation>
</comment>
<keyword evidence="2" id="KW-0472">Membrane</keyword>
<gene>
    <name evidence="4" type="ORF">GCM10010326_33170</name>
</gene>
<accession>A0ABQ3A5A2</accession>
<dbReference type="PANTHER" id="PTHR37042:SF4">
    <property type="entry name" value="OUTER MEMBRANE PROTEIN RV1973"/>
    <property type="match status" value="1"/>
</dbReference>
<evidence type="ECO:0000313" key="4">
    <source>
        <dbReference type="EMBL" id="GGY36609.1"/>
    </source>
</evidence>
<evidence type="ECO:0008006" key="6">
    <source>
        <dbReference type="Google" id="ProtNLM"/>
    </source>
</evidence>
<dbReference type="EMBL" id="BMUU01000005">
    <property type="protein sequence ID" value="GGY36609.1"/>
    <property type="molecule type" value="Genomic_DNA"/>
</dbReference>
<protein>
    <recommendedName>
        <fullName evidence="6">Mce-associated membrane protein</fullName>
    </recommendedName>
</protein>
<evidence type="ECO:0000256" key="3">
    <source>
        <dbReference type="SAM" id="MobiDB-lite"/>
    </source>
</evidence>
<comment type="caution">
    <text evidence="4">The sequence shown here is derived from an EMBL/GenBank/DDBJ whole genome shotgun (WGS) entry which is preliminary data.</text>
</comment>
<evidence type="ECO:0000256" key="2">
    <source>
        <dbReference type="ARBA" id="ARBA00023136"/>
    </source>
</evidence>
<feature type="compositionally biased region" description="Low complexity" evidence="3">
    <location>
        <begin position="100"/>
        <end position="128"/>
    </location>
</feature>
<dbReference type="PANTHER" id="PTHR37042">
    <property type="entry name" value="OUTER MEMBRANE PROTEIN RV1973"/>
    <property type="match status" value="1"/>
</dbReference>
<feature type="region of interest" description="Disordered" evidence="3">
    <location>
        <begin position="1"/>
        <end position="157"/>
    </location>
</feature>
<keyword evidence="5" id="KW-1185">Reference proteome</keyword>
<organism evidence="4 5">
    <name type="scientific">Streptomyces xanthochromogenes</name>
    <dbReference type="NCBI Taxonomy" id="67384"/>
    <lineage>
        <taxon>Bacteria</taxon>
        <taxon>Bacillati</taxon>
        <taxon>Actinomycetota</taxon>
        <taxon>Actinomycetes</taxon>
        <taxon>Kitasatosporales</taxon>
        <taxon>Streptomycetaceae</taxon>
        <taxon>Streptomyces</taxon>
    </lineage>
</organism>
<feature type="compositionally biased region" description="Low complexity" evidence="3">
    <location>
        <begin position="75"/>
        <end position="93"/>
    </location>
</feature>
<name>A0ABQ3A5A2_9ACTN</name>
<sequence length="323" mass="31895">MSTAELRSVSGPDPDEARLEAGRAAESAPDEASLAGGRPGESAPDEASLAGGRPGESAPDAAAAPTSEGAGRLGDGAVSSGEAVASSGKRAASSGGGNAPSGESAVLPGDGAASADDAVASSGEDAASSGGGAAPAGKAAVPSGEAAASSEESAAPSTSRLRRALTLVCVLALLLGGAGLLLQARQLTTTPATANRALTDASDTTRVIGDVSNTLGKVFSYAAQDTSATEQAAKELLGGRAATQYAALFGELRQRAADQKLSLTTHVVRAGVTRLTHDRAELLVFLDQRAQRDKGAATTAAAQLSVTAQLDDGHWQITDIRAR</sequence>
<reference evidence="5" key="1">
    <citation type="journal article" date="2019" name="Int. J. Syst. Evol. Microbiol.">
        <title>The Global Catalogue of Microorganisms (GCM) 10K type strain sequencing project: providing services to taxonomists for standard genome sequencing and annotation.</title>
        <authorList>
            <consortium name="The Broad Institute Genomics Platform"/>
            <consortium name="The Broad Institute Genome Sequencing Center for Infectious Disease"/>
            <person name="Wu L."/>
            <person name="Ma J."/>
        </authorList>
    </citation>
    <scope>NUCLEOTIDE SEQUENCE [LARGE SCALE GENOMIC DNA]</scope>
    <source>
        <strain evidence="5">JCM 4594</strain>
    </source>
</reference>
<evidence type="ECO:0000256" key="1">
    <source>
        <dbReference type="ARBA" id="ARBA00004370"/>
    </source>
</evidence>